<feature type="active site" description="For OMPdecase activity" evidence="8">
    <location>
        <position position="66"/>
    </location>
</feature>
<reference evidence="11 12" key="2">
    <citation type="journal article" date="2009" name="Stand. Genomic Sci.">
        <title>Complete genome sequence of Staphylothermus marinus Stetter and Fiala 1986 type strain F1.</title>
        <authorList>
            <person name="Anderson I.J."/>
            <person name="Sun H."/>
            <person name="Lapidus A."/>
            <person name="Copeland A."/>
            <person name="Glavina Del Rio T."/>
            <person name="Tice H."/>
            <person name="Dalin E."/>
            <person name="Lucas S."/>
            <person name="Barry K."/>
            <person name="Land M."/>
            <person name="Richardson P."/>
            <person name="Huber H."/>
            <person name="Kyrpides N.C."/>
        </authorList>
    </citation>
    <scope>NUCLEOTIDE SEQUENCE [LARGE SCALE GENOMIC DNA]</scope>
    <source>
        <strain evidence="12">ATCC 43588 / DSM 3639 / JCM 9404 / F1</strain>
    </source>
</reference>
<dbReference type="CDD" id="cd04725">
    <property type="entry name" value="OMP_decarboxylase_like"/>
    <property type="match status" value="1"/>
</dbReference>
<dbReference type="SMART" id="SM00934">
    <property type="entry name" value="OMPdecase"/>
    <property type="match status" value="1"/>
</dbReference>
<dbReference type="STRING" id="399550.Smar_0603"/>
<organism evidence="11 12">
    <name type="scientific">Staphylothermus marinus (strain ATCC 43588 / DSM 3639 / JCM 9404 / F1)</name>
    <dbReference type="NCBI Taxonomy" id="399550"/>
    <lineage>
        <taxon>Archaea</taxon>
        <taxon>Thermoproteota</taxon>
        <taxon>Thermoprotei</taxon>
        <taxon>Desulfurococcales</taxon>
        <taxon>Desulfurococcaceae</taxon>
        <taxon>Staphylothermus</taxon>
    </lineage>
</organism>
<dbReference type="OrthoDB" id="94124at2157"/>
<feature type="binding site" evidence="9">
    <location>
        <position position="10"/>
    </location>
    <ligand>
        <name>substrate</name>
    </ligand>
</feature>
<evidence type="ECO:0000256" key="7">
    <source>
        <dbReference type="ARBA" id="ARBA00033428"/>
    </source>
</evidence>
<feature type="binding site" evidence="9">
    <location>
        <position position="202"/>
    </location>
    <ligand>
        <name>substrate</name>
    </ligand>
</feature>
<keyword evidence="5" id="KW-0665">Pyrimidine biosynthesis</keyword>
<comment type="pathway">
    <text evidence="1">Pyrimidine metabolism; UMP biosynthesis via de novo pathway; UMP from orotate: step 2/2.</text>
</comment>
<evidence type="ECO:0000313" key="12">
    <source>
        <dbReference type="Proteomes" id="UP000000254"/>
    </source>
</evidence>
<dbReference type="EMBL" id="CP000575">
    <property type="protein sequence ID" value="ABN69710.1"/>
    <property type="molecule type" value="Genomic_DNA"/>
</dbReference>
<dbReference type="Pfam" id="PF00215">
    <property type="entry name" value="OMPdecase"/>
    <property type="match status" value="1"/>
</dbReference>
<dbReference type="SUPFAM" id="SSF51366">
    <property type="entry name" value="Ribulose-phoshate binding barrel"/>
    <property type="match status" value="1"/>
</dbReference>
<name>A3DM50_STAMF</name>
<evidence type="ECO:0000256" key="3">
    <source>
        <dbReference type="ARBA" id="ARBA00021923"/>
    </source>
</evidence>
<dbReference type="Proteomes" id="UP000000254">
    <property type="component" value="Chromosome"/>
</dbReference>
<evidence type="ECO:0000256" key="9">
    <source>
        <dbReference type="PIRSR" id="PIRSR614732-2"/>
    </source>
</evidence>
<feature type="binding site" evidence="9">
    <location>
        <position position="201"/>
    </location>
    <ligand>
        <name>substrate</name>
    </ligand>
</feature>
<accession>A3DM50</accession>
<feature type="binding site" evidence="9">
    <location>
        <position position="34"/>
    </location>
    <ligand>
        <name>substrate</name>
    </ligand>
</feature>
<feature type="active site" description="For OMPdecase activity" evidence="8">
    <location>
        <position position="69"/>
    </location>
</feature>
<evidence type="ECO:0000256" key="1">
    <source>
        <dbReference type="ARBA" id="ARBA00004861"/>
    </source>
</evidence>
<evidence type="ECO:0000256" key="8">
    <source>
        <dbReference type="PIRSR" id="PIRSR614732-1"/>
    </source>
</evidence>
<keyword evidence="6 11" id="KW-0456">Lyase</keyword>
<evidence type="ECO:0000313" key="11">
    <source>
        <dbReference type="EMBL" id="ABN69710.1"/>
    </source>
</evidence>
<dbReference type="PANTHER" id="PTHR32119:SF2">
    <property type="entry name" value="OROTIDINE 5'-PHOSPHATE DECARBOXYLASE"/>
    <property type="match status" value="1"/>
</dbReference>
<dbReference type="eggNOG" id="arCOG00081">
    <property type="taxonomic scope" value="Archaea"/>
</dbReference>
<proteinExistence type="predicted"/>
<dbReference type="GO" id="GO:0005829">
    <property type="term" value="C:cytosol"/>
    <property type="evidence" value="ECO:0007669"/>
    <property type="project" value="TreeGrafter"/>
</dbReference>
<gene>
    <name evidence="11" type="ordered locus">Smar_0603</name>
</gene>
<evidence type="ECO:0000256" key="5">
    <source>
        <dbReference type="ARBA" id="ARBA00022975"/>
    </source>
</evidence>
<evidence type="ECO:0000259" key="10">
    <source>
        <dbReference type="SMART" id="SM00934"/>
    </source>
</evidence>
<dbReference type="GO" id="GO:0004590">
    <property type="term" value="F:orotidine-5'-phosphate decarboxylase activity"/>
    <property type="evidence" value="ECO:0007669"/>
    <property type="project" value="UniProtKB-EC"/>
</dbReference>
<dbReference type="RefSeq" id="WP_011838901.1">
    <property type="nucleotide sequence ID" value="NC_009033.1"/>
</dbReference>
<keyword evidence="12" id="KW-1185">Reference proteome</keyword>
<feature type="domain" description="Orotidine 5'-phosphate decarboxylase" evidence="10">
    <location>
        <begin position="4"/>
        <end position="217"/>
    </location>
</feature>
<protein>
    <recommendedName>
        <fullName evidence="3">Orotidine 5'-phosphate decarboxylase</fullName>
        <ecNumber evidence="2">4.1.1.23</ecNumber>
    </recommendedName>
    <alternativeName>
        <fullName evidence="7">OMP decarboxylase</fullName>
    </alternativeName>
</protein>
<dbReference type="PANTHER" id="PTHR32119">
    <property type="entry name" value="OROTIDINE 5'-PHOSPHATE DECARBOXYLASE"/>
    <property type="match status" value="1"/>
</dbReference>
<dbReference type="AlphaFoldDB" id="A3DM50"/>
<evidence type="ECO:0000256" key="2">
    <source>
        <dbReference type="ARBA" id="ARBA00012321"/>
    </source>
</evidence>
<reference evidence="12" key="1">
    <citation type="journal article" date="2009" name="BMC Genomics">
        <title>The complete genome sequence of Staphylothermus marinus reveals differences in sulfur metabolism among heterotrophic Crenarchaeota.</title>
        <authorList>
            <person name="Anderson I.J."/>
            <person name="Dharmarajan L."/>
            <person name="Rodriguez J."/>
            <person name="Hooper S."/>
            <person name="Porat I."/>
            <person name="Ulrich L.E."/>
            <person name="Elkins J.G."/>
            <person name="Mavromatis K."/>
            <person name="Sun H."/>
            <person name="Land M."/>
            <person name="Lapidus A."/>
            <person name="Lucas S."/>
            <person name="Barry K."/>
            <person name="Huber H."/>
            <person name="Zhulin I.B."/>
            <person name="Whitman W.B."/>
            <person name="Mukhopadhyay B."/>
            <person name="Woese C."/>
            <person name="Bristow J."/>
            <person name="Kyrpides N."/>
        </authorList>
    </citation>
    <scope>NUCLEOTIDE SEQUENCE [LARGE SCALE GENOMIC DNA]</scope>
    <source>
        <strain evidence="12">ATCC 43588 / DSM 3639 / JCM 9404 / F1</strain>
    </source>
</reference>
<dbReference type="GO" id="GO:0006207">
    <property type="term" value="P:'de novo' pyrimidine nucleobase biosynthetic process"/>
    <property type="evidence" value="ECO:0007669"/>
    <property type="project" value="InterPro"/>
</dbReference>
<dbReference type="HOGENOM" id="CLU_067069_2_0_2"/>
<dbReference type="InterPro" id="IPR013785">
    <property type="entry name" value="Aldolase_TIM"/>
</dbReference>
<dbReference type="GeneID" id="4906494"/>
<dbReference type="InterPro" id="IPR001754">
    <property type="entry name" value="OMPdeCOase_dom"/>
</dbReference>
<keyword evidence="4" id="KW-0210">Decarboxylase</keyword>
<sequence length="230" mass="25851">MNSRIIVALDVTNKPLNWFIDFIDATKNIVAGYKFGLPFLIRYGLEGFMEISKLIDNKHYWIIDFKLADIAPIMINTVNQLVEMGYNTYIAHAFIGLEGGLFELKDFLSKQNSKLVLVASMSHKGSLDIIDKCLLNILEIIKKLKPWGLVAPATRPDRIIEIKKFLFENNIQAKIFSPGIGVQGAAPGTAIRVGADYEIIGRMITLSSNPIKIIEEINKIHREIIGVDHK</sequence>
<feature type="active site" description="For OMPdecase activity" evidence="8">
    <location>
        <position position="64"/>
    </location>
</feature>
<feature type="binding site" evidence="9">
    <location>
        <position position="122"/>
    </location>
    <ligand>
        <name>substrate</name>
    </ligand>
</feature>
<dbReference type="GO" id="GO:0044205">
    <property type="term" value="P:'de novo' UMP biosynthetic process"/>
    <property type="evidence" value="ECO:0007669"/>
    <property type="project" value="UniProtKB-UniPathway"/>
</dbReference>
<dbReference type="UniPathway" id="UPA00070">
    <property type="reaction ID" value="UER00120"/>
</dbReference>
<dbReference type="EC" id="4.1.1.23" evidence="2"/>
<dbReference type="InterPro" id="IPR011060">
    <property type="entry name" value="RibuloseP-bd_barrel"/>
</dbReference>
<dbReference type="Gene3D" id="3.20.20.70">
    <property type="entry name" value="Aldolase class I"/>
    <property type="match status" value="1"/>
</dbReference>
<dbReference type="KEGG" id="smr:Smar_0603"/>
<evidence type="ECO:0000256" key="4">
    <source>
        <dbReference type="ARBA" id="ARBA00022793"/>
    </source>
</evidence>
<evidence type="ECO:0000256" key="6">
    <source>
        <dbReference type="ARBA" id="ARBA00023239"/>
    </source>
</evidence>
<dbReference type="InterPro" id="IPR014732">
    <property type="entry name" value="OMPdecase"/>
</dbReference>